<protein>
    <submittedName>
        <fullName evidence="2">Uncharacterized protein</fullName>
    </submittedName>
</protein>
<dbReference type="AlphaFoldDB" id="A0A2A4GV57"/>
<sequence>MRGQYDEIFVAHEISVLLPKIQFGFYKIFTSIKPNLVEEPPPRKAMESSAQYILSHPKSLSDFSLSFDWWNHTSLQESSETPEGSAGPENPPTLPPM</sequence>
<name>A0A2A4GV57_9STAP</name>
<evidence type="ECO:0000256" key="1">
    <source>
        <dbReference type="SAM" id="MobiDB-lite"/>
    </source>
</evidence>
<proteinExistence type="predicted"/>
<organism evidence="2 3">
    <name type="scientific">Staphylococcus delphini</name>
    <dbReference type="NCBI Taxonomy" id="53344"/>
    <lineage>
        <taxon>Bacteria</taxon>
        <taxon>Bacillati</taxon>
        <taxon>Bacillota</taxon>
        <taxon>Bacilli</taxon>
        <taxon>Bacillales</taxon>
        <taxon>Staphylococcaceae</taxon>
        <taxon>Staphylococcus</taxon>
        <taxon>Staphylococcus intermedius group</taxon>
    </lineage>
</organism>
<gene>
    <name evidence="2" type="ORF">B5C08_08880</name>
</gene>
<evidence type="ECO:0000313" key="3">
    <source>
        <dbReference type="Proteomes" id="UP000218335"/>
    </source>
</evidence>
<dbReference type="Proteomes" id="UP000218335">
    <property type="component" value="Unassembled WGS sequence"/>
</dbReference>
<comment type="caution">
    <text evidence="2">The sequence shown here is derived from an EMBL/GenBank/DDBJ whole genome shotgun (WGS) entry which is preliminary data.</text>
</comment>
<dbReference type="EMBL" id="MWUU01000011">
    <property type="protein sequence ID" value="PCF54579.1"/>
    <property type="molecule type" value="Genomic_DNA"/>
</dbReference>
<accession>A0A2A4GV57</accession>
<reference evidence="2 3" key="1">
    <citation type="journal article" date="2017" name="PLoS ONE">
        <title>Development of a real-time PCR for detection of Staphylococcus pseudintermedius using a novel automated comparison of whole-genome sequences.</title>
        <authorList>
            <person name="Verstappen K.M."/>
            <person name="Huijbregts L."/>
            <person name="Spaninks M."/>
            <person name="Wagenaar J.A."/>
            <person name="Fluit A.C."/>
            <person name="Duim B."/>
        </authorList>
    </citation>
    <scope>NUCLEOTIDE SEQUENCE [LARGE SCALE GENOMIC DNA]</scope>
    <source>
        <strain evidence="2 3">215070706401-1</strain>
    </source>
</reference>
<feature type="region of interest" description="Disordered" evidence="1">
    <location>
        <begin position="75"/>
        <end position="97"/>
    </location>
</feature>
<evidence type="ECO:0000313" key="2">
    <source>
        <dbReference type="EMBL" id="PCF54579.1"/>
    </source>
</evidence>